<gene>
    <name evidence="1" type="ORF">MLD38_033965</name>
</gene>
<protein>
    <submittedName>
        <fullName evidence="1">Uncharacterized protein</fullName>
    </submittedName>
</protein>
<dbReference type="Proteomes" id="UP001057402">
    <property type="component" value="Chromosome 10"/>
</dbReference>
<dbReference type="EMBL" id="CM042889">
    <property type="protein sequence ID" value="KAI4320488.1"/>
    <property type="molecule type" value="Genomic_DNA"/>
</dbReference>
<accession>A0ACB9M886</accession>
<sequence length="227" mass="25422">MIKPLVDYLLSLGLPKMILARRLEKWAYVLGYDLEETVKPNVKCLLSFGVRADSLPLVIARYPQILGLLLKDKLASQKYFFSFKLKIDPDGFAEVVKKMPQIISLHQHVIMKPVEFLLGWGIPAEDVSRMIVRSLSNSLQLGIEDQAAVPEVAGQGIRPLSLNWLLNCSDQRFEQLLLAERLEPDQSGPLFCMGGKLELPGHEMVSDAEVESDIVDDEVQNGCATKF</sequence>
<evidence type="ECO:0000313" key="1">
    <source>
        <dbReference type="EMBL" id="KAI4320488.1"/>
    </source>
</evidence>
<evidence type="ECO:0000313" key="2">
    <source>
        <dbReference type="Proteomes" id="UP001057402"/>
    </source>
</evidence>
<name>A0ACB9M886_9MYRT</name>
<comment type="caution">
    <text evidence="1">The sequence shown here is derived from an EMBL/GenBank/DDBJ whole genome shotgun (WGS) entry which is preliminary data.</text>
</comment>
<reference evidence="2" key="1">
    <citation type="journal article" date="2023" name="Front. Plant Sci.">
        <title>Chromosomal-level genome assembly of Melastoma candidum provides insights into trichome evolution.</title>
        <authorList>
            <person name="Zhong Y."/>
            <person name="Wu W."/>
            <person name="Sun C."/>
            <person name="Zou P."/>
            <person name="Liu Y."/>
            <person name="Dai S."/>
            <person name="Zhou R."/>
        </authorList>
    </citation>
    <scope>NUCLEOTIDE SEQUENCE [LARGE SCALE GENOMIC DNA]</scope>
</reference>
<proteinExistence type="predicted"/>
<keyword evidence="2" id="KW-1185">Reference proteome</keyword>
<organism evidence="1 2">
    <name type="scientific">Melastoma candidum</name>
    <dbReference type="NCBI Taxonomy" id="119954"/>
    <lineage>
        <taxon>Eukaryota</taxon>
        <taxon>Viridiplantae</taxon>
        <taxon>Streptophyta</taxon>
        <taxon>Embryophyta</taxon>
        <taxon>Tracheophyta</taxon>
        <taxon>Spermatophyta</taxon>
        <taxon>Magnoliopsida</taxon>
        <taxon>eudicotyledons</taxon>
        <taxon>Gunneridae</taxon>
        <taxon>Pentapetalae</taxon>
        <taxon>rosids</taxon>
        <taxon>malvids</taxon>
        <taxon>Myrtales</taxon>
        <taxon>Melastomataceae</taxon>
        <taxon>Melastomatoideae</taxon>
        <taxon>Melastomateae</taxon>
        <taxon>Melastoma</taxon>
    </lineage>
</organism>